<keyword evidence="3" id="KW-1185">Reference proteome</keyword>
<reference evidence="1" key="1">
    <citation type="journal article" date="2018" name="Genome Announc.">
        <title>Draft Genome Sequence of Mycobacterium montefiorense Isolated from Japanese Black Salamander (Hynobius nigrescens).</title>
        <authorList>
            <person name="Fukano H."/>
            <person name="Yoshida M."/>
            <person name="Shimizu A."/>
            <person name="Iwao H."/>
            <person name="Katayama Y."/>
            <person name="Omatsu T."/>
            <person name="Mizutani T."/>
            <person name="Kurata O."/>
            <person name="Wada S."/>
            <person name="Hoshino Y."/>
        </authorList>
    </citation>
    <scope>NUCLEOTIDE SEQUENCE</scope>
    <source>
        <strain evidence="1">BS</strain>
    </source>
</reference>
<sequence length="370" mass="41042">MPPSRVHFNGSVNLPDAETVMRQISERVPHGVQRMTDGETGDRSMWVEFLDQKFRTMPEFEPGEHWFGSGTDGREIAGSGSGPRLLDPPRLRLVEGVLPQNIEWSEPGYADAYRESFEVFRRLQDDGTIPSDMLFQLQYPTPLAPTARSIMPEYLPIVLPAYEQALFGDLDRVLAAIPHECCAVQWDLAVEIGLLAGAFGAHVSAPIREITAGVARCVGRVPDDVPVGLHLCYGDLRHKHFIEPETLGIQVQLLADVIDAVSRPINFVSFTVPQSRADEEYFRPLQTLQTGPETELYFALVPYYPADLPEGVTAEQVRLIDHALNASGVANRCWGICTECGMGRADAQDIPTLLDVHRKILETHGQQPGH</sequence>
<dbReference type="Proteomes" id="UP001139505">
    <property type="component" value="Unassembled WGS sequence"/>
</dbReference>
<dbReference type="EMBL" id="BQYH01000005">
    <property type="protein sequence ID" value="GKU70660.1"/>
    <property type="molecule type" value="Genomic_DNA"/>
</dbReference>
<reference evidence="2" key="3">
    <citation type="journal article" date="2022" name="Microbiol. Resour. Announc.">
        <title>Draft Genome Sequences of Eight Mycobacterium montefiorense Strains Isolated from Salamanders in Captivity.</title>
        <authorList>
            <person name="Komine T."/>
            <person name="Ihara H."/>
            <person name="Fukano H."/>
            <person name="Hoshino Y."/>
            <person name="Kurata O."/>
            <person name="Wada S."/>
        </authorList>
    </citation>
    <scope>NUCLEOTIDE SEQUENCE</scope>
    <source>
        <strain evidence="2">NJB18185</strain>
    </source>
</reference>
<dbReference type="SUPFAM" id="SSF51726">
    <property type="entry name" value="UROD/MetE-like"/>
    <property type="match status" value="1"/>
</dbReference>
<protein>
    <submittedName>
        <fullName evidence="2">Uncharacterized protein</fullName>
    </submittedName>
</protein>
<reference evidence="3" key="2">
    <citation type="submission" date="2018-04" db="EMBL/GenBank/DDBJ databases">
        <title>Draft genome sequence of Mycobacterium montefiorense isolated from Japanese black salamander.</title>
        <authorList>
            <person name="Fukano H."/>
            <person name="Yoshida M."/>
            <person name="Shimizu A."/>
            <person name="Iwao H."/>
            <person name="Kurata O."/>
            <person name="Katayama Y."/>
            <person name="Omatsu T."/>
            <person name="Mizutani T."/>
            <person name="Wada S."/>
            <person name="Hoshino Y."/>
        </authorList>
    </citation>
    <scope>NUCLEOTIDE SEQUENCE [LARGE SCALE GENOMIC DNA]</scope>
    <source>
        <strain evidence="3">BS</strain>
    </source>
</reference>
<dbReference type="AlphaFoldDB" id="A0AA37UME0"/>
<evidence type="ECO:0000313" key="1">
    <source>
        <dbReference type="EMBL" id="GBG38411.1"/>
    </source>
</evidence>
<organism evidence="2 4">
    <name type="scientific">Mycobacterium montefiorense</name>
    <dbReference type="NCBI Taxonomy" id="154654"/>
    <lineage>
        <taxon>Bacteria</taxon>
        <taxon>Bacillati</taxon>
        <taxon>Actinomycetota</taxon>
        <taxon>Actinomycetes</taxon>
        <taxon>Mycobacteriales</taxon>
        <taxon>Mycobacteriaceae</taxon>
        <taxon>Mycobacterium</taxon>
        <taxon>Mycobacterium simiae complex</taxon>
    </lineage>
</organism>
<dbReference type="RefSeq" id="WP_133251011.1">
    <property type="nucleotide sequence ID" value="NZ_BFCH01000018.1"/>
</dbReference>
<evidence type="ECO:0000313" key="4">
    <source>
        <dbReference type="Proteomes" id="UP001139505"/>
    </source>
</evidence>
<comment type="caution">
    <text evidence="2">The sequence shown here is derived from an EMBL/GenBank/DDBJ whole genome shotgun (WGS) entry which is preliminary data.</text>
</comment>
<evidence type="ECO:0000313" key="2">
    <source>
        <dbReference type="EMBL" id="GKU70660.1"/>
    </source>
</evidence>
<dbReference type="InterPro" id="IPR038071">
    <property type="entry name" value="UROD/MetE-like_sf"/>
</dbReference>
<reference evidence="2" key="4">
    <citation type="submission" date="2022-04" db="EMBL/GenBank/DDBJ databases">
        <authorList>
            <person name="Komine T."/>
            <person name="Fukano H."/>
            <person name="Wada S."/>
        </authorList>
    </citation>
    <scope>NUCLEOTIDE SEQUENCE</scope>
    <source>
        <strain evidence="2">NJB18185</strain>
    </source>
</reference>
<accession>A0AA37UME0</accession>
<gene>
    <name evidence="1" type="ORF">MmonteBS_27830</name>
    <name evidence="2" type="ORF">NJB18185_04370</name>
</gene>
<dbReference type="EMBL" id="BFCH01000018">
    <property type="protein sequence ID" value="GBG38411.1"/>
    <property type="molecule type" value="Genomic_DNA"/>
</dbReference>
<dbReference type="Gene3D" id="3.20.20.210">
    <property type="match status" value="1"/>
</dbReference>
<proteinExistence type="predicted"/>
<evidence type="ECO:0000313" key="3">
    <source>
        <dbReference type="Proteomes" id="UP000245060"/>
    </source>
</evidence>
<dbReference type="Proteomes" id="UP000245060">
    <property type="component" value="Unassembled WGS sequence"/>
</dbReference>
<name>A0AA37UME0_9MYCO</name>